<sequence>MSYYSPYDNFSFPYNAQPQGFYPFYESFPENFMQQPPPYFHPIRAQQPWNQYEDPKQEDFQSLQSWQDQFCDQAQQDLQSTDFQEMTNQVAQLVSTIKKLTGRAEEEKGAENNGAPLMVAAAPEFQVIKCPTTSVIVYVNPSFTDSHSVLNSVNDNSNSLMSGDCMNASVDSESVCELYVGNESTEPHSEIDCIVDLISDLKIDPADLDVHIDFRKSKEYSKKMREATNHVLVLQYYEMDFYADVCDPKIDLTVIDQMLDVPVEVVDFSPCFDHSNITNSAFNIDRVHIPASSVFYDCTDLNALLDDESDAHDDRYVVFDDVKVDMTDFENACTDLGLELELEFDGFLNSLELSNEKLTGCTCLGGGCEICEEISSPICSASNYFAGAKEEIIMFKLDGNDPDDVASDQRTPVYSELSIPIEFSKVQYEFNALDLFKVEPIEPALDYVPVMPAHTHILDSAFSIENIDMPYAVSELCTGFDIIPVDDSFIVGVHLAADLIDASEVIFEEPVQVDFKFQLPICLGEVQTSFDNLMHEKHLPDILAVIPDCTEKLDEICVVEHIDISDDFYDVCIGLDNNFEDSLMDCVELTMDSVVITKEEPTQVLFNLEILVVLSEFPLQFSSFDCLCIDPLEPVVNTAVVIDSKVLRAPFEIERIHTPTVCTDNIFPTFDALVLHENDLDFTFNKAEMFDDSLMNIDFDFAVAADMTNIATHPKEAADTKEVVMDAREGINDAQRAWNLQNQQQMHEEIWLLQLKALNGELMMLKQRAGKELMHILADSGENPISSFFSLLLNSSYSFVDLV</sequence>
<gene>
    <name evidence="1" type="ORF">LR48_Vigan112s000500</name>
</gene>
<accession>A0A0L9T4K6</accession>
<dbReference type="Proteomes" id="UP000053144">
    <property type="component" value="Unassembled WGS sequence"/>
</dbReference>
<name>A0A0L9T4K6_PHAAN</name>
<dbReference type="EMBL" id="KQ258268">
    <property type="protein sequence ID" value="KOM25530.1"/>
    <property type="molecule type" value="Genomic_DNA"/>
</dbReference>
<reference evidence="2" key="1">
    <citation type="journal article" date="2015" name="Proc. Natl. Acad. Sci. U.S.A.">
        <title>Genome sequencing of adzuki bean (Vigna angularis) provides insight into high starch and low fat accumulation and domestication.</title>
        <authorList>
            <person name="Yang K."/>
            <person name="Tian Z."/>
            <person name="Chen C."/>
            <person name="Luo L."/>
            <person name="Zhao B."/>
            <person name="Wang Z."/>
            <person name="Yu L."/>
            <person name="Li Y."/>
            <person name="Sun Y."/>
            <person name="Li W."/>
            <person name="Chen Y."/>
            <person name="Li Y."/>
            <person name="Zhang Y."/>
            <person name="Ai D."/>
            <person name="Zhao J."/>
            <person name="Shang C."/>
            <person name="Ma Y."/>
            <person name="Wu B."/>
            <person name="Wang M."/>
            <person name="Gao L."/>
            <person name="Sun D."/>
            <person name="Zhang P."/>
            <person name="Guo F."/>
            <person name="Wang W."/>
            <person name="Li Y."/>
            <person name="Wang J."/>
            <person name="Varshney R.K."/>
            <person name="Wang J."/>
            <person name="Ling H.Q."/>
            <person name="Wan P."/>
        </authorList>
    </citation>
    <scope>NUCLEOTIDE SEQUENCE</scope>
    <source>
        <strain evidence="2">cv. Jingnong 6</strain>
    </source>
</reference>
<dbReference type="Gramene" id="KOM25530">
    <property type="protein sequence ID" value="KOM25530"/>
    <property type="gene ID" value="LR48_Vigan112s000500"/>
</dbReference>
<evidence type="ECO:0000313" key="2">
    <source>
        <dbReference type="Proteomes" id="UP000053144"/>
    </source>
</evidence>
<protein>
    <submittedName>
        <fullName evidence="1">Uncharacterized protein</fullName>
    </submittedName>
</protein>
<dbReference type="AlphaFoldDB" id="A0A0L9T4K6"/>
<organism evidence="1 2">
    <name type="scientific">Phaseolus angularis</name>
    <name type="common">Azuki bean</name>
    <name type="synonym">Vigna angularis</name>
    <dbReference type="NCBI Taxonomy" id="3914"/>
    <lineage>
        <taxon>Eukaryota</taxon>
        <taxon>Viridiplantae</taxon>
        <taxon>Streptophyta</taxon>
        <taxon>Embryophyta</taxon>
        <taxon>Tracheophyta</taxon>
        <taxon>Spermatophyta</taxon>
        <taxon>Magnoliopsida</taxon>
        <taxon>eudicotyledons</taxon>
        <taxon>Gunneridae</taxon>
        <taxon>Pentapetalae</taxon>
        <taxon>rosids</taxon>
        <taxon>fabids</taxon>
        <taxon>Fabales</taxon>
        <taxon>Fabaceae</taxon>
        <taxon>Papilionoideae</taxon>
        <taxon>50 kb inversion clade</taxon>
        <taxon>NPAAA clade</taxon>
        <taxon>indigoferoid/millettioid clade</taxon>
        <taxon>Phaseoleae</taxon>
        <taxon>Vigna</taxon>
    </lineage>
</organism>
<evidence type="ECO:0000313" key="1">
    <source>
        <dbReference type="EMBL" id="KOM25530.1"/>
    </source>
</evidence>
<proteinExistence type="predicted"/>